<proteinExistence type="predicted"/>
<accession>A0ABV6J658</accession>
<evidence type="ECO:0000313" key="3">
    <source>
        <dbReference type="Proteomes" id="UP001589818"/>
    </source>
</evidence>
<gene>
    <name evidence="2" type="ORF">ACFFJ8_03390</name>
</gene>
<feature type="transmembrane region" description="Helical" evidence="1">
    <location>
        <begin position="29"/>
        <end position="48"/>
    </location>
</feature>
<feature type="transmembrane region" description="Helical" evidence="1">
    <location>
        <begin position="200"/>
        <end position="216"/>
    </location>
</feature>
<feature type="transmembrane region" description="Helical" evidence="1">
    <location>
        <begin position="175"/>
        <end position="194"/>
    </location>
</feature>
<feature type="transmembrane region" description="Helical" evidence="1">
    <location>
        <begin position="379"/>
        <end position="397"/>
    </location>
</feature>
<reference evidence="2 3" key="1">
    <citation type="submission" date="2024-09" db="EMBL/GenBank/DDBJ databases">
        <authorList>
            <person name="Sun Q."/>
            <person name="Mori K."/>
        </authorList>
    </citation>
    <scope>NUCLEOTIDE SEQUENCE [LARGE SCALE GENOMIC DNA]</scope>
    <source>
        <strain evidence="2 3">CCM 4839</strain>
    </source>
</reference>
<protein>
    <recommendedName>
        <fullName evidence="4">Multi-tm2 domain protein</fullName>
    </recommendedName>
</protein>
<dbReference type="EMBL" id="JBHLVF010000008">
    <property type="protein sequence ID" value="MFC0390415.1"/>
    <property type="molecule type" value="Genomic_DNA"/>
</dbReference>
<evidence type="ECO:0008006" key="4">
    <source>
        <dbReference type="Google" id="ProtNLM"/>
    </source>
</evidence>
<keyword evidence="1" id="KW-0472">Membrane</keyword>
<evidence type="ECO:0000256" key="1">
    <source>
        <dbReference type="SAM" id="Phobius"/>
    </source>
</evidence>
<keyword evidence="1" id="KW-0812">Transmembrane</keyword>
<feature type="transmembrane region" description="Helical" evidence="1">
    <location>
        <begin position="281"/>
        <end position="309"/>
    </location>
</feature>
<keyword evidence="1" id="KW-1133">Transmembrane helix</keyword>
<feature type="transmembrane region" description="Helical" evidence="1">
    <location>
        <begin position="6"/>
        <end position="22"/>
    </location>
</feature>
<dbReference type="Proteomes" id="UP001589818">
    <property type="component" value="Unassembled WGS sequence"/>
</dbReference>
<feature type="transmembrane region" description="Helical" evidence="1">
    <location>
        <begin position="54"/>
        <end position="78"/>
    </location>
</feature>
<dbReference type="RefSeq" id="WP_204820045.1">
    <property type="nucleotide sequence ID" value="NZ_JANHOF010000010.1"/>
</dbReference>
<name>A0ABV6J658_9BACL</name>
<evidence type="ECO:0000313" key="2">
    <source>
        <dbReference type="EMBL" id="MFC0390415.1"/>
    </source>
</evidence>
<organism evidence="2 3">
    <name type="scientific">Paenibacillus mendelii</name>
    <dbReference type="NCBI Taxonomy" id="206163"/>
    <lineage>
        <taxon>Bacteria</taxon>
        <taxon>Bacillati</taxon>
        <taxon>Bacillota</taxon>
        <taxon>Bacilli</taxon>
        <taxon>Bacillales</taxon>
        <taxon>Paenibacillaceae</taxon>
        <taxon>Paenibacillus</taxon>
    </lineage>
</organism>
<sequence>MVRNPIVALLLGLVPGLGHFAVNRKGRGFIYPFLFLGILGVGFLIAVAEGDGVPLVFAAFVALFIWLINILDLVIYLLRHNNGNRMGGVLGAPYDHGYAGGVDAPYTPADMPLGSPPPPPLGAHERAYGYGGAYPGGPMPVNPRRDDAGERFYTILLSFVPGLGHLQLGLMQRGLTLLIGFFGLLTMIMFVSILANEDGFLVFLVALPIVWLYGMFDAIRLVQRKHAGEQLVDRSIMDDWDEHRQGGKRSRWFATVLSILPGAGHMYLGQQKRGLQLMAGFLLSIYLLDVLQLSLFLFIVPIIWCFSFFDSLQQQSRYAAEDGRVEDVPVVDWLMHRQKWIGITLLLLGLYYMADRLLIDFIQRIFDNFQLTSDIRYYLKTGFTSLLLVAAGIKLLVSGTKSRGDSSE</sequence>
<keyword evidence="3" id="KW-1185">Reference proteome</keyword>
<comment type="caution">
    <text evidence="2">The sequence shown here is derived from an EMBL/GenBank/DDBJ whole genome shotgun (WGS) entry which is preliminary data.</text>
</comment>
<feature type="transmembrane region" description="Helical" evidence="1">
    <location>
        <begin position="340"/>
        <end position="359"/>
    </location>
</feature>